<proteinExistence type="predicted"/>
<evidence type="ECO:0000313" key="1">
    <source>
        <dbReference type="EMBL" id="KAK6732526.1"/>
    </source>
</evidence>
<reference evidence="1 2" key="1">
    <citation type="submission" date="2023-08" db="EMBL/GenBank/DDBJ databases">
        <title>A Necator americanus chromosomal reference genome.</title>
        <authorList>
            <person name="Ilik V."/>
            <person name="Petrzelkova K.J."/>
            <person name="Pardy F."/>
            <person name="Fuh T."/>
            <person name="Niatou-Singa F.S."/>
            <person name="Gouil Q."/>
            <person name="Baker L."/>
            <person name="Ritchie M.E."/>
            <person name="Jex A.R."/>
            <person name="Gazzola D."/>
            <person name="Li H."/>
            <person name="Toshio Fujiwara R."/>
            <person name="Zhan B."/>
            <person name="Aroian R.V."/>
            <person name="Pafco B."/>
            <person name="Schwarz E.M."/>
        </authorList>
    </citation>
    <scope>NUCLEOTIDE SEQUENCE [LARGE SCALE GENOMIC DNA]</scope>
    <source>
        <strain evidence="1 2">Aroian</strain>
        <tissue evidence="1">Whole animal</tissue>
    </source>
</reference>
<gene>
    <name evidence="1" type="primary">Necator_chrII.g4520</name>
    <name evidence="1" type="ORF">RB195_016728</name>
</gene>
<dbReference type="EMBL" id="JAVFWL010000002">
    <property type="protein sequence ID" value="KAK6732526.1"/>
    <property type="molecule type" value="Genomic_DNA"/>
</dbReference>
<protein>
    <submittedName>
        <fullName evidence="1">Uncharacterized protein</fullName>
    </submittedName>
</protein>
<name>A0ABR1C3E7_NECAM</name>
<evidence type="ECO:0000313" key="2">
    <source>
        <dbReference type="Proteomes" id="UP001303046"/>
    </source>
</evidence>
<comment type="caution">
    <text evidence="1">The sequence shown here is derived from an EMBL/GenBank/DDBJ whole genome shotgun (WGS) entry which is preliminary data.</text>
</comment>
<organism evidence="1 2">
    <name type="scientific">Necator americanus</name>
    <name type="common">Human hookworm</name>
    <dbReference type="NCBI Taxonomy" id="51031"/>
    <lineage>
        <taxon>Eukaryota</taxon>
        <taxon>Metazoa</taxon>
        <taxon>Ecdysozoa</taxon>
        <taxon>Nematoda</taxon>
        <taxon>Chromadorea</taxon>
        <taxon>Rhabditida</taxon>
        <taxon>Rhabditina</taxon>
        <taxon>Rhabditomorpha</taxon>
        <taxon>Strongyloidea</taxon>
        <taxon>Ancylostomatidae</taxon>
        <taxon>Bunostominae</taxon>
        <taxon>Necator</taxon>
    </lineage>
</organism>
<sequence length="87" mass="10156">MKLLEAVHTSLQIMSPESILCKEKCERVNACEDCSQETAHYVPVFFALVFCDRRNIALTSVVLEEFRIDLVTKDREDKSYTKRRLFP</sequence>
<keyword evidence="2" id="KW-1185">Reference proteome</keyword>
<accession>A0ABR1C3E7</accession>
<dbReference type="Proteomes" id="UP001303046">
    <property type="component" value="Unassembled WGS sequence"/>
</dbReference>